<evidence type="ECO:0000259" key="2">
    <source>
        <dbReference type="Pfam" id="PF01757"/>
    </source>
</evidence>
<comment type="caution">
    <text evidence="3">The sequence shown here is derived from an EMBL/GenBank/DDBJ whole genome shotgun (WGS) entry which is preliminary data.</text>
</comment>
<feature type="transmembrane region" description="Helical" evidence="1">
    <location>
        <begin position="51"/>
        <end position="73"/>
    </location>
</feature>
<evidence type="ECO:0000313" key="4">
    <source>
        <dbReference type="Proteomes" id="UP000245137"/>
    </source>
</evidence>
<proteinExistence type="predicted"/>
<feature type="transmembrane region" description="Helical" evidence="1">
    <location>
        <begin position="180"/>
        <end position="198"/>
    </location>
</feature>
<name>A0A2U1SP57_METSR</name>
<gene>
    <name evidence="3" type="ORF">C5689_13290</name>
</gene>
<keyword evidence="4" id="KW-1185">Reference proteome</keyword>
<dbReference type="Pfam" id="PF01757">
    <property type="entry name" value="Acyl_transf_3"/>
    <property type="match status" value="1"/>
</dbReference>
<reference evidence="3 4" key="1">
    <citation type="journal article" date="2018" name="Appl. Microbiol. Biotechnol.">
        <title>Co-cultivation of the strictly anaerobic methanogen Methanosarcina barkeri with aerobic methanotrophs in an oxygen-limited membrane bioreactor.</title>
        <authorList>
            <person name="In 't Zandt M.H."/>
            <person name="van den Bosch T.J.M."/>
            <person name="Rijkers R."/>
            <person name="van Kessel M.A.H.J."/>
            <person name="Jetten M.S.M."/>
            <person name="Welte C.U."/>
        </authorList>
    </citation>
    <scope>NUCLEOTIDE SEQUENCE [LARGE SCALE GENOMIC DNA]</scope>
    <source>
        <strain evidence="3 4">DSM 17706</strain>
    </source>
</reference>
<feature type="domain" description="Acyltransferase 3" evidence="2">
    <location>
        <begin position="20"/>
        <end position="324"/>
    </location>
</feature>
<feature type="transmembrane region" description="Helical" evidence="1">
    <location>
        <begin position="93"/>
        <end position="117"/>
    </location>
</feature>
<evidence type="ECO:0000313" key="3">
    <source>
        <dbReference type="EMBL" id="PWB93397.1"/>
    </source>
</evidence>
<accession>A0A2U1SP57</accession>
<feature type="transmembrane region" description="Helical" evidence="1">
    <location>
        <begin position="227"/>
        <end position="245"/>
    </location>
</feature>
<protein>
    <submittedName>
        <fullName evidence="3">Acyltransferase</fullName>
    </submittedName>
</protein>
<dbReference type="PANTHER" id="PTHR23028">
    <property type="entry name" value="ACETYLTRANSFERASE"/>
    <property type="match status" value="1"/>
</dbReference>
<keyword evidence="1" id="KW-0812">Transmembrane</keyword>
<keyword evidence="1" id="KW-0472">Membrane</keyword>
<feature type="transmembrane region" description="Helical" evidence="1">
    <location>
        <begin position="306"/>
        <end position="324"/>
    </location>
</feature>
<feature type="transmembrane region" description="Helical" evidence="1">
    <location>
        <begin position="251"/>
        <end position="271"/>
    </location>
</feature>
<dbReference type="Proteomes" id="UP000245137">
    <property type="component" value="Unassembled WGS sequence"/>
</dbReference>
<organism evidence="3 4">
    <name type="scientific">Methylosinus sporium</name>
    <dbReference type="NCBI Taxonomy" id="428"/>
    <lineage>
        <taxon>Bacteria</taxon>
        <taxon>Pseudomonadati</taxon>
        <taxon>Pseudomonadota</taxon>
        <taxon>Alphaproteobacteria</taxon>
        <taxon>Hyphomicrobiales</taxon>
        <taxon>Methylocystaceae</taxon>
        <taxon>Methylosinus</taxon>
    </lineage>
</organism>
<feature type="transmembrane region" description="Helical" evidence="1">
    <location>
        <begin position="204"/>
        <end position="220"/>
    </location>
</feature>
<keyword evidence="3" id="KW-0012">Acyltransferase</keyword>
<feature type="transmembrane region" description="Helical" evidence="1">
    <location>
        <begin position="152"/>
        <end position="173"/>
    </location>
</feature>
<keyword evidence="3" id="KW-0808">Transferase</keyword>
<dbReference type="InterPro" id="IPR002656">
    <property type="entry name" value="Acyl_transf_3_dom"/>
</dbReference>
<dbReference type="InterPro" id="IPR050879">
    <property type="entry name" value="Acyltransferase_3"/>
</dbReference>
<dbReference type="RefSeq" id="WP_108917759.1">
    <property type="nucleotide sequence ID" value="NZ_BGJY01000011.1"/>
</dbReference>
<dbReference type="GO" id="GO:0016747">
    <property type="term" value="F:acyltransferase activity, transferring groups other than amino-acyl groups"/>
    <property type="evidence" value="ECO:0007669"/>
    <property type="project" value="InterPro"/>
</dbReference>
<dbReference type="OrthoDB" id="9767863at2"/>
<feature type="transmembrane region" description="Helical" evidence="1">
    <location>
        <begin position="283"/>
        <end position="300"/>
    </location>
</feature>
<dbReference type="EMBL" id="PUIV01000022">
    <property type="protein sequence ID" value="PWB93397.1"/>
    <property type="molecule type" value="Genomic_DNA"/>
</dbReference>
<sequence length="380" mass="42370">MTSFKKDIDRFGYHNNIFGFIRLLFASFVIIAHTPELIDGDNSRELLNRLFGTISFGTLAVDGFFIVSGYLIVGSFLKNPHPIPYLKKRIARIYPAFIASTLFCIIIVAPLAGATAADIWSSLGGNLRGIIILRPPSVPNVFSGSPYAALNGAMWTISYEFQCYLLVLILGLIGALRRPWMLSALAVICLIGYEQSYIHGQNQQLRLTGIFLFGSLFYLWRDRIVLTPAYTAMALAALLGFLFIPTLAEPAIAIFGSYVIFSIASFGGSWAIARINNSDDISYGVYLYAWPIEKLILWYFPSANPLLAGTATFLIACGFGWLSWRGLEKRVMRLSESWNPPLLLERKGAEILRALGSRQNQAATPIERNIRPNRRHLDNV</sequence>
<evidence type="ECO:0000256" key="1">
    <source>
        <dbReference type="SAM" id="Phobius"/>
    </source>
</evidence>
<feature type="transmembrane region" description="Helical" evidence="1">
    <location>
        <begin position="12"/>
        <end position="31"/>
    </location>
</feature>
<dbReference type="AlphaFoldDB" id="A0A2U1SP57"/>
<keyword evidence="1" id="KW-1133">Transmembrane helix</keyword>